<feature type="transmembrane region" description="Helical" evidence="2">
    <location>
        <begin position="82"/>
        <end position="104"/>
    </location>
</feature>
<organism evidence="3 4">
    <name type="scientific">Steinernema carpocapsae</name>
    <name type="common">Entomopathogenic nematode</name>
    <dbReference type="NCBI Taxonomy" id="34508"/>
    <lineage>
        <taxon>Eukaryota</taxon>
        <taxon>Metazoa</taxon>
        <taxon>Ecdysozoa</taxon>
        <taxon>Nematoda</taxon>
        <taxon>Chromadorea</taxon>
        <taxon>Rhabditida</taxon>
        <taxon>Tylenchina</taxon>
        <taxon>Panagrolaimomorpha</taxon>
        <taxon>Strongyloidoidea</taxon>
        <taxon>Steinernematidae</taxon>
        <taxon>Steinernema</taxon>
    </lineage>
</organism>
<dbReference type="Proteomes" id="UP000298663">
    <property type="component" value="Unassembled WGS sequence"/>
</dbReference>
<feature type="transmembrane region" description="Helical" evidence="2">
    <location>
        <begin position="37"/>
        <end position="62"/>
    </location>
</feature>
<keyword evidence="2" id="KW-1133">Transmembrane helix</keyword>
<evidence type="ECO:0000256" key="2">
    <source>
        <dbReference type="SAM" id="Phobius"/>
    </source>
</evidence>
<feature type="transmembrane region" description="Helical" evidence="2">
    <location>
        <begin position="181"/>
        <end position="200"/>
    </location>
</feature>
<dbReference type="EMBL" id="AZBU02000001">
    <property type="protein sequence ID" value="TMS38730.1"/>
    <property type="molecule type" value="Genomic_DNA"/>
</dbReference>
<dbReference type="SUPFAM" id="SSF81321">
    <property type="entry name" value="Family A G protein-coupled receptor-like"/>
    <property type="match status" value="1"/>
</dbReference>
<proteinExistence type="predicted"/>
<name>A0A4U8UYV1_STECR</name>
<feature type="transmembrane region" description="Helical" evidence="2">
    <location>
        <begin position="6"/>
        <end position="25"/>
    </location>
</feature>
<dbReference type="Gene3D" id="1.20.1070.10">
    <property type="entry name" value="Rhodopsin 7-helix transmembrane proteins"/>
    <property type="match status" value="1"/>
</dbReference>
<evidence type="ECO:0000256" key="1">
    <source>
        <dbReference type="SAM" id="MobiDB-lite"/>
    </source>
</evidence>
<dbReference type="AlphaFoldDB" id="A0A4U8UYV1"/>
<protein>
    <recommendedName>
        <fullName evidence="5">G-protein coupled receptors family 1 profile domain-containing protein</fullName>
    </recommendedName>
</protein>
<keyword evidence="4" id="KW-1185">Reference proteome</keyword>
<sequence>MVPDVLYELLPIAGFALTASSLFVMVAMQKDKKGSFLYLYGLALIDMISGLAMLYAGFYGVLVTTYEDSSKMITPYDCITRAIHISLWCWMDYANAVVVAILCLDRLVSVVCGTEHDKWSKMYCRFPVFVVLFFCSAFSLAPVWKLSYETYQNASVKVSSFCYIHEIVDQQFYKIHTEMRLWTPIGGVAFLAIVFCLYVAMKSCKRLSYGWTEEPKQAQTMYLCIFMRCALTSLSVHLPMMAITNMTQNEDAKHTREFLLRLSQAILVGILQPGVYLIVSPSFFTSARIIFNRYSYNTKRTWQSSNDPPDEKHDDGDEPNFGSWYSTTGNITGDAGVPLDADIERSVSFYAERKAPGSNNYM</sequence>
<keyword evidence="2" id="KW-0472">Membrane</keyword>
<evidence type="ECO:0000313" key="4">
    <source>
        <dbReference type="Proteomes" id="UP000298663"/>
    </source>
</evidence>
<reference evidence="3 4" key="1">
    <citation type="journal article" date="2015" name="Genome Biol.">
        <title>Comparative genomics of Steinernema reveals deeply conserved gene regulatory networks.</title>
        <authorList>
            <person name="Dillman A.R."/>
            <person name="Macchietto M."/>
            <person name="Porter C.F."/>
            <person name="Rogers A."/>
            <person name="Williams B."/>
            <person name="Antoshechkin I."/>
            <person name="Lee M.M."/>
            <person name="Goodwin Z."/>
            <person name="Lu X."/>
            <person name="Lewis E.E."/>
            <person name="Goodrich-Blair H."/>
            <person name="Stock S.P."/>
            <person name="Adams B.J."/>
            <person name="Sternberg P.W."/>
            <person name="Mortazavi A."/>
        </authorList>
    </citation>
    <scope>NUCLEOTIDE SEQUENCE [LARGE SCALE GENOMIC DNA]</scope>
    <source>
        <strain evidence="3 4">ALL</strain>
    </source>
</reference>
<comment type="caution">
    <text evidence="3">The sequence shown here is derived from an EMBL/GenBank/DDBJ whole genome shotgun (WGS) entry which is preliminary data.</text>
</comment>
<feature type="transmembrane region" description="Helical" evidence="2">
    <location>
        <begin position="124"/>
        <end position="144"/>
    </location>
</feature>
<reference evidence="3 4" key="2">
    <citation type="journal article" date="2019" name="G3 (Bethesda)">
        <title>Hybrid Assembly of the Genome of the Entomopathogenic Nematode Steinernema carpocapsae Identifies the X-Chromosome.</title>
        <authorList>
            <person name="Serra L."/>
            <person name="Macchietto M."/>
            <person name="Macias-Munoz A."/>
            <person name="McGill C.J."/>
            <person name="Rodriguez I.M."/>
            <person name="Rodriguez B."/>
            <person name="Murad R."/>
            <person name="Mortazavi A."/>
        </authorList>
    </citation>
    <scope>NUCLEOTIDE SEQUENCE [LARGE SCALE GENOMIC DNA]</scope>
    <source>
        <strain evidence="3 4">ALL</strain>
    </source>
</reference>
<accession>A0A4U8UYV1</accession>
<dbReference type="OrthoDB" id="5868556at2759"/>
<gene>
    <name evidence="3" type="ORF">L596_005387</name>
</gene>
<feature type="transmembrane region" description="Helical" evidence="2">
    <location>
        <begin position="220"/>
        <end position="238"/>
    </location>
</feature>
<feature type="region of interest" description="Disordered" evidence="1">
    <location>
        <begin position="301"/>
        <end position="323"/>
    </location>
</feature>
<keyword evidence="2" id="KW-0812">Transmembrane</keyword>
<evidence type="ECO:0008006" key="5">
    <source>
        <dbReference type="Google" id="ProtNLM"/>
    </source>
</evidence>
<evidence type="ECO:0000313" key="3">
    <source>
        <dbReference type="EMBL" id="TMS38730.1"/>
    </source>
</evidence>